<dbReference type="Proteomes" id="UP000509510">
    <property type="component" value="Chromosome III"/>
</dbReference>
<proteinExistence type="predicted"/>
<dbReference type="GeneID" id="55993391"/>
<dbReference type="SUPFAM" id="SSF53720">
    <property type="entry name" value="ALDH-like"/>
    <property type="match status" value="1"/>
</dbReference>
<feature type="domain" description="Aldehyde dehydrogenase" evidence="2">
    <location>
        <begin position="27"/>
        <end position="475"/>
    </location>
</feature>
<accession>A0A7H8QXS4</accession>
<dbReference type="Gene3D" id="3.40.605.10">
    <property type="entry name" value="Aldehyde Dehydrogenase, Chain A, domain 1"/>
    <property type="match status" value="1"/>
</dbReference>
<dbReference type="EMBL" id="CP055900">
    <property type="protein sequence ID" value="QKX58767.1"/>
    <property type="molecule type" value="Genomic_DNA"/>
</dbReference>
<dbReference type="PANTHER" id="PTHR43353">
    <property type="entry name" value="SUCCINATE-SEMIALDEHYDE DEHYDROGENASE, MITOCHONDRIAL"/>
    <property type="match status" value="1"/>
</dbReference>
<dbReference type="Gene3D" id="3.40.309.10">
    <property type="entry name" value="Aldehyde Dehydrogenase, Chain A, domain 2"/>
    <property type="match status" value="1"/>
</dbReference>
<dbReference type="PANTHER" id="PTHR43353:SF6">
    <property type="entry name" value="CYTOPLASMIC ALDEHYDE DEHYDROGENASE (EUROFUNG)"/>
    <property type="match status" value="1"/>
</dbReference>
<dbReference type="InterPro" id="IPR016162">
    <property type="entry name" value="Ald_DH_N"/>
</dbReference>
<dbReference type="Pfam" id="PF00171">
    <property type="entry name" value="Aldedh"/>
    <property type="match status" value="1"/>
</dbReference>
<dbReference type="InterPro" id="IPR016161">
    <property type="entry name" value="Ald_DH/histidinol_DH"/>
</dbReference>
<protein>
    <recommendedName>
        <fullName evidence="2">Aldehyde dehydrogenase domain-containing protein</fullName>
    </recommendedName>
</protein>
<dbReference type="InterPro" id="IPR050740">
    <property type="entry name" value="Aldehyde_DH_Superfamily"/>
</dbReference>
<reference evidence="4" key="1">
    <citation type="submission" date="2020-06" db="EMBL/GenBank/DDBJ databases">
        <title>A chromosome-scale genome assembly of Talaromyces rugulosus W13939.</title>
        <authorList>
            <person name="Wang B."/>
            <person name="Guo L."/>
            <person name="Ye K."/>
            <person name="Wang L."/>
        </authorList>
    </citation>
    <scope>NUCLEOTIDE SEQUENCE [LARGE SCALE GENOMIC DNA]</scope>
    <source>
        <strain evidence="4">W13939</strain>
    </source>
</reference>
<organism evidence="3 4">
    <name type="scientific">Talaromyces rugulosus</name>
    <name type="common">Penicillium rugulosum</name>
    <dbReference type="NCBI Taxonomy" id="121627"/>
    <lineage>
        <taxon>Eukaryota</taxon>
        <taxon>Fungi</taxon>
        <taxon>Dikarya</taxon>
        <taxon>Ascomycota</taxon>
        <taxon>Pezizomycotina</taxon>
        <taxon>Eurotiomycetes</taxon>
        <taxon>Eurotiomycetidae</taxon>
        <taxon>Eurotiales</taxon>
        <taxon>Trichocomaceae</taxon>
        <taxon>Talaromyces</taxon>
        <taxon>Talaromyces sect. Islandici</taxon>
    </lineage>
</organism>
<dbReference type="InterPro" id="IPR016163">
    <property type="entry name" value="Ald_DH_C"/>
</dbReference>
<evidence type="ECO:0000256" key="1">
    <source>
        <dbReference type="ARBA" id="ARBA00023002"/>
    </source>
</evidence>
<name>A0A7H8QXS4_TALRU</name>
<gene>
    <name evidence="3" type="ORF">TRUGW13939_05894</name>
</gene>
<dbReference type="RefSeq" id="XP_035344945.1">
    <property type="nucleotide sequence ID" value="XM_035489052.1"/>
</dbReference>
<dbReference type="OrthoDB" id="310895at2759"/>
<evidence type="ECO:0000313" key="3">
    <source>
        <dbReference type="EMBL" id="QKX58767.1"/>
    </source>
</evidence>
<dbReference type="InterPro" id="IPR015590">
    <property type="entry name" value="Aldehyde_DH_dom"/>
</dbReference>
<keyword evidence="1" id="KW-0560">Oxidoreductase</keyword>
<evidence type="ECO:0000313" key="4">
    <source>
        <dbReference type="Proteomes" id="UP000509510"/>
    </source>
</evidence>
<dbReference type="KEGG" id="trg:TRUGW13939_05894"/>
<dbReference type="GO" id="GO:0009450">
    <property type="term" value="P:gamma-aminobutyric acid catabolic process"/>
    <property type="evidence" value="ECO:0007669"/>
    <property type="project" value="TreeGrafter"/>
</dbReference>
<dbReference type="GO" id="GO:0004777">
    <property type="term" value="F:succinate-semialdehyde dehydrogenase (NAD+) activity"/>
    <property type="evidence" value="ECO:0007669"/>
    <property type="project" value="TreeGrafter"/>
</dbReference>
<evidence type="ECO:0000259" key="2">
    <source>
        <dbReference type="Pfam" id="PF00171"/>
    </source>
</evidence>
<keyword evidence="4" id="KW-1185">Reference proteome</keyword>
<dbReference type="AlphaFoldDB" id="A0A7H8QXS4"/>
<sequence>MYSQKSASGMVVPCVINGEAVSLPDTQNFAVIEGKTGKTVHYAQSATVDVAIRAVEAAAQAFKLWKRVPMTERRDILNRAADILQSKASEATKRVTIETSSDDHWPPFDCSLAATMIRQNAATGMTLGGKIPPPDDPDNLSLVFKEPVGVVMIIPPYASWNAPMIMACRGISAALAAGCTLILKASELSPWSHQLILEVFKEAGLPDGVLNQIQSSRKDAAAVTETVISHPSLRKIEFIGSPHVGKIIGSVAAKHLKPILMELGDQSPAIVLEDADLTLAAEKCVLGAFIHHGQVCFGTERILVQDKIKDAFLEELVKAVKATPAGHAITSESAQRTHDLISEAVVEGAEVIIGENEMVGRSSLQPCIVSNINSKSRINREEIWGPAASFSTFCTDEEAVKVANSTEYGLSASIFTKDYARALKLARNLDFGQVQVNAFTLNVTSTTPVTGYKGSGWGSNGGGYGVEEFMFNKHVFLRP</sequence>